<evidence type="ECO:0000256" key="2">
    <source>
        <dbReference type="SAM" id="Phobius"/>
    </source>
</evidence>
<sequence length="280" mass="29878">MSTPTSPGHEAGARQQSSAHQPQGWFAAPPSGPPLDRSFRTLGTALTVLIGLVGLLELVQLAGGIRMLRLLGEVGSGREGLDSDLDAADRLTLQILVPCLLLLLAAGICWLVWQHRLASSARVDRRAVRRSPGWHVGSWFIPVVNLWFPFQNVSDLDRGLGHFSDRDRRPPLVAWWVLWLLGLAVTRVSSATSSMADTRLEAGQVEDAVSLMSTSVTMDLVGTILGAVSAILAILVVRNLTERATRPADTPWTSPHTHVRADPGTPGTKGTTGTTGGAVG</sequence>
<feature type="domain" description="DUF4328" evidence="3">
    <location>
        <begin position="83"/>
        <end position="241"/>
    </location>
</feature>
<feature type="compositionally biased region" description="Low complexity" evidence="1">
    <location>
        <begin position="263"/>
        <end position="272"/>
    </location>
</feature>
<evidence type="ECO:0000313" key="5">
    <source>
        <dbReference type="Proteomes" id="UP000431092"/>
    </source>
</evidence>
<feature type="transmembrane region" description="Helical" evidence="2">
    <location>
        <begin position="91"/>
        <end position="113"/>
    </location>
</feature>
<gene>
    <name evidence="4" type="ORF">GGG17_01180</name>
</gene>
<feature type="transmembrane region" description="Helical" evidence="2">
    <location>
        <begin position="39"/>
        <end position="59"/>
    </location>
</feature>
<evidence type="ECO:0000313" key="4">
    <source>
        <dbReference type="EMBL" id="MTB70609.1"/>
    </source>
</evidence>
<evidence type="ECO:0000259" key="3">
    <source>
        <dbReference type="Pfam" id="PF14219"/>
    </source>
</evidence>
<feature type="transmembrane region" description="Helical" evidence="2">
    <location>
        <begin position="220"/>
        <end position="237"/>
    </location>
</feature>
<feature type="region of interest" description="Disordered" evidence="1">
    <location>
        <begin position="1"/>
        <end position="27"/>
    </location>
</feature>
<dbReference type="EMBL" id="WLVL01000004">
    <property type="protein sequence ID" value="MTB70609.1"/>
    <property type="molecule type" value="Genomic_DNA"/>
</dbReference>
<dbReference type="AlphaFoldDB" id="A0A6I3IPP5"/>
<accession>A0A6I3IPP5</accession>
<organism evidence="4 5">
    <name type="scientific">Arsenicicoccus cauae</name>
    <dbReference type="NCBI Taxonomy" id="2663847"/>
    <lineage>
        <taxon>Bacteria</taxon>
        <taxon>Bacillati</taxon>
        <taxon>Actinomycetota</taxon>
        <taxon>Actinomycetes</taxon>
        <taxon>Micrococcales</taxon>
        <taxon>Intrasporangiaceae</taxon>
        <taxon>Arsenicicoccus</taxon>
    </lineage>
</organism>
<name>A0A6I3IPP5_9MICO</name>
<evidence type="ECO:0000256" key="1">
    <source>
        <dbReference type="SAM" id="MobiDB-lite"/>
    </source>
</evidence>
<dbReference type="InterPro" id="IPR025565">
    <property type="entry name" value="DUF4328"/>
</dbReference>
<dbReference type="Pfam" id="PF14219">
    <property type="entry name" value="DUF4328"/>
    <property type="match status" value="1"/>
</dbReference>
<keyword evidence="2" id="KW-1133">Transmembrane helix</keyword>
<keyword evidence="2" id="KW-0472">Membrane</keyword>
<keyword evidence="2" id="KW-0812">Transmembrane</keyword>
<proteinExistence type="predicted"/>
<keyword evidence="5" id="KW-1185">Reference proteome</keyword>
<feature type="region of interest" description="Disordered" evidence="1">
    <location>
        <begin position="245"/>
        <end position="280"/>
    </location>
</feature>
<feature type="transmembrane region" description="Helical" evidence="2">
    <location>
        <begin position="171"/>
        <end position="190"/>
    </location>
</feature>
<dbReference type="Proteomes" id="UP000431092">
    <property type="component" value="Unassembled WGS sequence"/>
</dbReference>
<comment type="caution">
    <text evidence="4">The sequence shown here is derived from an EMBL/GenBank/DDBJ whole genome shotgun (WGS) entry which is preliminary data.</text>
</comment>
<protein>
    <submittedName>
        <fullName evidence="4">DUF4328 domain-containing protein</fullName>
    </submittedName>
</protein>
<dbReference type="RefSeq" id="WP_154591980.1">
    <property type="nucleotide sequence ID" value="NZ_WLVL01000004.1"/>
</dbReference>
<reference evidence="4 5" key="1">
    <citation type="submission" date="2019-11" db="EMBL/GenBank/DDBJ databases">
        <title>Whole genome sequencing identifies a novel species of the genus Arsenicicoccus isolated from human blood.</title>
        <authorList>
            <person name="Jeong J.H."/>
            <person name="Kweon O.J."/>
            <person name="Kim H.R."/>
            <person name="Kim T.-H."/>
            <person name="Ha S.-M."/>
            <person name="Lee M.-K."/>
        </authorList>
    </citation>
    <scope>NUCLEOTIDE SEQUENCE [LARGE SCALE GENOMIC DNA]</scope>
    <source>
        <strain evidence="4 5">MKL-02</strain>
    </source>
</reference>